<dbReference type="AlphaFoldDB" id="A0A7X2IPL3"/>
<reference evidence="1 2" key="1">
    <citation type="submission" date="2019-11" db="EMBL/GenBank/DDBJ databases">
        <title>Novel species isolated from a subtropical stream in China.</title>
        <authorList>
            <person name="Lu H."/>
        </authorList>
    </citation>
    <scope>NUCLEOTIDE SEQUENCE [LARGE SCALE GENOMIC DNA]</scope>
    <source>
        <strain evidence="1 2">FT92W</strain>
    </source>
</reference>
<proteinExistence type="predicted"/>
<comment type="caution">
    <text evidence="1">The sequence shown here is derived from an EMBL/GenBank/DDBJ whole genome shotgun (WGS) entry which is preliminary data.</text>
</comment>
<protein>
    <submittedName>
        <fullName evidence="1">DUF2889 domain-containing protein</fullName>
    </submittedName>
</protein>
<gene>
    <name evidence="1" type="ORF">GJ700_17180</name>
</gene>
<evidence type="ECO:0000313" key="2">
    <source>
        <dbReference type="Proteomes" id="UP000446768"/>
    </source>
</evidence>
<evidence type="ECO:0000313" key="1">
    <source>
        <dbReference type="EMBL" id="MRV73447.1"/>
    </source>
</evidence>
<name>A0A7X2IPL3_9BURK</name>
<dbReference type="RefSeq" id="WP_154376025.1">
    <property type="nucleotide sequence ID" value="NZ_WKJJ01000010.1"/>
</dbReference>
<organism evidence="1 2">
    <name type="scientific">Pseudoduganella rivuli</name>
    <dbReference type="NCBI Taxonomy" id="2666085"/>
    <lineage>
        <taxon>Bacteria</taxon>
        <taxon>Pseudomonadati</taxon>
        <taxon>Pseudomonadota</taxon>
        <taxon>Betaproteobacteria</taxon>
        <taxon>Burkholderiales</taxon>
        <taxon>Oxalobacteraceae</taxon>
        <taxon>Telluria group</taxon>
        <taxon>Pseudoduganella</taxon>
    </lineage>
</organism>
<dbReference type="Pfam" id="PF11136">
    <property type="entry name" value="DUF2889"/>
    <property type="match status" value="1"/>
</dbReference>
<dbReference type="EMBL" id="WKJJ01000010">
    <property type="protein sequence ID" value="MRV73447.1"/>
    <property type="molecule type" value="Genomic_DNA"/>
</dbReference>
<accession>A0A7X2IPL3</accession>
<dbReference type="Proteomes" id="UP000446768">
    <property type="component" value="Unassembled WGS sequence"/>
</dbReference>
<dbReference type="InterPro" id="IPR021312">
    <property type="entry name" value="DUF2889"/>
</dbReference>
<sequence>MSLSTPVSRRALRHTRAIDIQAYAREDGLWDLDAHITDIKENDTLLASGLRPAGQPLHDLWLRITVDRQLNIVAAEADSASVPYPGFCDTIAPAYQALVGLNLLKGFRHELKQRLNGIAGCTHITELAQVLPTAAVQAFANDVWPTHDGASADVPHNKPFQLDKCHALRTDGGAVARFYPRWVAKPAEQAHAEEAPDSNHAI</sequence>
<keyword evidence="2" id="KW-1185">Reference proteome</keyword>